<dbReference type="STRING" id="1387277.SAMN06295998_1153"/>
<organism evidence="1 2">
    <name type="scientific">Primorskyibacter flagellatus</name>
    <dbReference type="NCBI Taxonomy" id="1387277"/>
    <lineage>
        <taxon>Bacteria</taxon>
        <taxon>Pseudomonadati</taxon>
        <taxon>Pseudomonadota</taxon>
        <taxon>Alphaproteobacteria</taxon>
        <taxon>Rhodobacterales</taxon>
        <taxon>Roseobacteraceae</taxon>
        <taxon>Primorskyibacter</taxon>
    </lineage>
</organism>
<name>A0A1W2DJY4_9RHOB</name>
<dbReference type="AlphaFoldDB" id="A0A1W2DJY4"/>
<gene>
    <name evidence="1" type="ORF">SAMN06295998_1153</name>
</gene>
<keyword evidence="2" id="KW-1185">Reference proteome</keyword>
<proteinExistence type="predicted"/>
<evidence type="ECO:0000313" key="2">
    <source>
        <dbReference type="Proteomes" id="UP000192330"/>
    </source>
</evidence>
<sequence>MIVAPFRPTTLAKNAQTLVSRVNSRTCDSFIGPRKALENPKYLTKTYFYQPFAAREHRQIGSWFCETESCEGNNLSGIGPHFPQDSRPLRFKKTKHPNRITGWKCPQTTTEIPAGVSASNGRPRWPADRMLGTKLLAKSKKAAIALRANRGPLPREKRQLTRSDACHGCATKFRRSP</sequence>
<evidence type="ECO:0000313" key="1">
    <source>
        <dbReference type="EMBL" id="SMC97769.1"/>
    </source>
</evidence>
<dbReference type="EMBL" id="FWYD01000015">
    <property type="protein sequence ID" value="SMC97769.1"/>
    <property type="molecule type" value="Genomic_DNA"/>
</dbReference>
<accession>A0A1W2DJY4</accession>
<dbReference type="Proteomes" id="UP000192330">
    <property type="component" value="Unassembled WGS sequence"/>
</dbReference>
<protein>
    <submittedName>
        <fullName evidence="1">Uncharacterized protein</fullName>
    </submittedName>
</protein>
<reference evidence="1 2" key="1">
    <citation type="submission" date="2017-04" db="EMBL/GenBank/DDBJ databases">
        <authorList>
            <person name="Afonso C.L."/>
            <person name="Miller P.J."/>
            <person name="Scott M.A."/>
            <person name="Spackman E."/>
            <person name="Goraichik I."/>
            <person name="Dimitrov K.M."/>
            <person name="Suarez D.L."/>
            <person name="Swayne D.E."/>
        </authorList>
    </citation>
    <scope>NUCLEOTIDE SEQUENCE [LARGE SCALE GENOMIC DNA]</scope>
    <source>
        <strain evidence="1 2">CGMCC 1.12644</strain>
    </source>
</reference>